<reference evidence="3 4" key="1">
    <citation type="submission" date="2020-02" db="EMBL/GenBank/DDBJ databases">
        <title>Paenibacillus sp. nov., isolated from rhizosphere soil of tomato.</title>
        <authorList>
            <person name="Weon H.-Y."/>
            <person name="Lee S.A."/>
        </authorList>
    </citation>
    <scope>NUCLEOTIDE SEQUENCE [LARGE SCALE GENOMIC DNA]</scope>
    <source>
        <strain evidence="3 4">14171R-81</strain>
    </source>
</reference>
<dbReference type="EMBL" id="CP048286">
    <property type="protein sequence ID" value="QHW33216.1"/>
    <property type="molecule type" value="Genomic_DNA"/>
</dbReference>
<dbReference type="KEGG" id="prz:GZH47_22130"/>
<evidence type="ECO:0000256" key="2">
    <source>
        <dbReference type="SAM" id="Phobius"/>
    </source>
</evidence>
<gene>
    <name evidence="3" type="ORF">GZH47_22130</name>
</gene>
<feature type="region of interest" description="Disordered" evidence="1">
    <location>
        <begin position="123"/>
        <end position="156"/>
    </location>
</feature>
<keyword evidence="2" id="KW-0812">Transmembrane</keyword>
<name>A0A6C0P4N4_9BACL</name>
<proteinExistence type="predicted"/>
<dbReference type="RefSeq" id="WP_162643195.1">
    <property type="nucleotide sequence ID" value="NZ_CP048286.1"/>
</dbReference>
<dbReference type="AlphaFoldDB" id="A0A6C0P4N4"/>
<feature type="compositionally biased region" description="Gly residues" evidence="1">
    <location>
        <begin position="129"/>
        <end position="144"/>
    </location>
</feature>
<keyword evidence="2" id="KW-0472">Membrane</keyword>
<accession>A0A6C0P4N4</accession>
<keyword evidence="2" id="KW-1133">Transmembrane helix</keyword>
<protein>
    <submittedName>
        <fullName evidence="3">Pilus assembly protein</fullName>
    </submittedName>
</protein>
<evidence type="ECO:0000313" key="4">
    <source>
        <dbReference type="Proteomes" id="UP000479114"/>
    </source>
</evidence>
<dbReference type="Proteomes" id="UP000479114">
    <property type="component" value="Chromosome"/>
</dbReference>
<keyword evidence="4" id="KW-1185">Reference proteome</keyword>
<organism evidence="3 4">
    <name type="scientific">Paenibacillus rhizovicinus</name>
    <dbReference type="NCBI Taxonomy" id="2704463"/>
    <lineage>
        <taxon>Bacteria</taxon>
        <taxon>Bacillati</taxon>
        <taxon>Bacillota</taxon>
        <taxon>Bacilli</taxon>
        <taxon>Bacillales</taxon>
        <taxon>Paenibacillaceae</taxon>
        <taxon>Paenibacillus</taxon>
    </lineage>
</organism>
<evidence type="ECO:0000313" key="3">
    <source>
        <dbReference type="EMBL" id="QHW33216.1"/>
    </source>
</evidence>
<feature type="transmembrane region" description="Helical" evidence="2">
    <location>
        <begin position="20"/>
        <end position="44"/>
    </location>
</feature>
<sequence length="260" mass="27706">MRANRWLAELAKREDGNFTLEASMVFPVLFLILIALLMFSMYAYQNVVLYHTASLTSERTAFRWDNSSRDPLSGIAPTGEYDGLYWRLADNGALKTLFGFGSEQGGGEGIEIAVGASMSVDRGSAAGNSGDGAGDAGEGDSGGDGGRDIGGDGTSLPVRKMKAEAARVGGPFEGTMHYSGTLEKRIGLKLRQPISIHPLEMLLGHSSPVTAGSASIVDPVELIRNVELVRYYTGKFKGGMDNDKRNQAQKILGGRKALSP</sequence>
<evidence type="ECO:0000256" key="1">
    <source>
        <dbReference type="SAM" id="MobiDB-lite"/>
    </source>
</evidence>